<reference evidence="8" key="1">
    <citation type="journal article" date="2019" name="Int. J. Syst. Evol. Microbiol.">
        <title>The Global Catalogue of Microorganisms (GCM) 10K type strain sequencing project: providing services to taxonomists for standard genome sequencing and annotation.</title>
        <authorList>
            <consortium name="The Broad Institute Genomics Platform"/>
            <consortium name="The Broad Institute Genome Sequencing Center for Infectious Disease"/>
            <person name="Wu L."/>
            <person name="Ma J."/>
        </authorList>
    </citation>
    <scope>NUCLEOTIDE SEQUENCE [LARGE SCALE GENOMIC DNA]</scope>
    <source>
        <strain evidence="8">NBRC 112502</strain>
    </source>
</reference>
<dbReference type="InterPro" id="IPR001188">
    <property type="entry name" value="Sperm_putr-bd"/>
</dbReference>
<name>A0ABQ6A871_9PROT</name>
<comment type="subcellular location">
    <subcellularLocation>
        <location evidence="1 5">Periplasm</location>
    </subcellularLocation>
</comment>
<accession>A0ABQ6A871</accession>
<dbReference type="SUPFAM" id="SSF53850">
    <property type="entry name" value="Periplasmic binding protein-like II"/>
    <property type="match status" value="1"/>
</dbReference>
<evidence type="ECO:0000256" key="1">
    <source>
        <dbReference type="ARBA" id="ARBA00004418"/>
    </source>
</evidence>
<gene>
    <name evidence="7" type="primary">potD</name>
    <name evidence="7" type="ORF">GCM10010909_21630</name>
</gene>
<feature type="signal peptide" evidence="6">
    <location>
        <begin position="1"/>
        <end position="30"/>
    </location>
</feature>
<keyword evidence="4 5" id="KW-0574">Periplasm</keyword>
<dbReference type="CDD" id="cd13590">
    <property type="entry name" value="PBP2_PotD_PotF_like"/>
    <property type="match status" value="1"/>
</dbReference>
<evidence type="ECO:0000313" key="8">
    <source>
        <dbReference type="Proteomes" id="UP001156641"/>
    </source>
</evidence>
<feature type="chain" id="PRO_5047362247" description="Putrescine-binding periplasmic protein" evidence="6">
    <location>
        <begin position="31"/>
        <end position="359"/>
    </location>
</feature>
<dbReference type="Pfam" id="PF13416">
    <property type="entry name" value="SBP_bac_8"/>
    <property type="match status" value="1"/>
</dbReference>
<dbReference type="PANTHER" id="PTHR30222:SF17">
    <property type="entry name" value="SPERMIDINE_PUTRESCINE-BINDING PERIPLASMIC PROTEIN"/>
    <property type="match status" value="1"/>
</dbReference>
<evidence type="ECO:0000256" key="6">
    <source>
        <dbReference type="SAM" id="SignalP"/>
    </source>
</evidence>
<organism evidence="7 8">
    <name type="scientific">Acidocella aquatica</name>
    <dbReference type="NCBI Taxonomy" id="1922313"/>
    <lineage>
        <taxon>Bacteria</taxon>
        <taxon>Pseudomonadati</taxon>
        <taxon>Pseudomonadota</taxon>
        <taxon>Alphaproteobacteria</taxon>
        <taxon>Acetobacterales</taxon>
        <taxon>Acidocellaceae</taxon>
        <taxon>Acidocella</taxon>
    </lineage>
</organism>
<dbReference type="PRINTS" id="PR00909">
    <property type="entry name" value="SPERMDNBNDNG"/>
</dbReference>
<proteinExistence type="inferred from homology"/>
<dbReference type="PIRSF" id="PIRSF019574">
    <property type="entry name" value="Periplasmic_polyamine_BP"/>
    <property type="match status" value="1"/>
</dbReference>
<dbReference type="Proteomes" id="UP001156641">
    <property type="component" value="Unassembled WGS sequence"/>
</dbReference>
<comment type="function">
    <text evidence="5">Required for the activity of the bacterial periplasmic transport system of putrescine.</text>
</comment>
<evidence type="ECO:0000256" key="4">
    <source>
        <dbReference type="ARBA" id="ARBA00022764"/>
    </source>
</evidence>
<keyword evidence="8" id="KW-1185">Reference proteome</keyword>
<keyword evidence="2 5" id="KW-0813">Transport</keyword>
<evidence type="ECO:0000313" key="7">
    <source>
        <dbReference type="EMBL" id="GLR67482.1"/>
    </source>
</evidence>
<sequence>MTMLKSKLLGASCAAAFVAAAVILPQGARADQPTLNLFTWSAYIDPAMITDFEKQCGCKVVETDYDSNSEMEAKLKAGADSQYDVVVPSSYYVARLITEGLIQPLDHGAITNFKNLETKFQNPTYDPGDKYSIPYQWGTTGVGYLQDQIKDPAQSWGLLFDPKINTTYPFTLMSGSGQDTIGAACAYLGYGFTCDTKAEWLAAAKLIKETRARKNFAGFVDGEPERDQLKSKLNSAGMVFNGDVATSYADGSGKDIGFFLPKEGTEIWVDTMAIPAHAPNAKLGLEFINFILDAKEGAALSNFNDYSSPNAASQPMLADNLKARLVSPTPEDFKLLHFLPPLSGAKLKLFNAIWTASKQ</sequence>
<comment type="similarity">
    <text evidence="5">Belongs to the bacterial solute-binding protein PotD/PotF family.</text>
</comment>
<keyword evidence="3 6" id="KW-0732">Signal</keyword>
<dbReference type="InterPro" id="IPR006059">
    <property type="entry name" value="SBP"/>
</dbReference>
<dbReference type="Gene3D" id="3.40.190.10">
    <property type="entry name" value="Periplasmic binding protein-like II"/>
    <property type="match status" value="2"/>
</dbReference>
<evidence type="ECO:0000256" key="5">
    <source>
        <dbReference type="PIRNR" id="PIRNR019574"/>
    </source>
</evidence>
<dbReference type="PANTHER" id="PTHR30222">
    <property type="entry name" value="SPERMIDINE/PUTRESCINE-BINDING PERIPLASMIC PROTEIN"/>
    <property type="match status" value="1"/>
</dbReference>
<protein>
    <recommendedName>
        <fullName evidence="5">Putrescine-binding periplasmic protein</fullName>
    </recommendedName>
</protein>
<comment type="caution">
    <text evidence="7">The sequence shown here is derived from an EMBL/GenBank/DDBJ whole genome shotgun (WGS) entry which is preliminary data.</text>
</comment>
<evidence type="ECO:0000256" key="2">
    <source>
        <dbReference type="ARBA" id="ARBA00022448"/>
    </source>
</evidence>
<dbReference type="EMBL" id="BSOS01000067">
    <property type="protein sequence ID" value="GLR67482.1"/>
    <property type="molecule type" value="Genomic_DNA"/>
</dbReference>
<evidence type="ECO:0000256" key="3">
    <source>
        <dbReference type="ARBA" id="ARBA00022729"/>
    </source>
</evidence>